<keyword evidence="3" id="KW-1185">Reference proteome</keyword>
<evidence type="ECO:0000313" key="3">
    <source>
        <dbReference type="Proteomes" id="UP000005018"/>
    </source>
</evidence>
<gene>
    <name evidence="2" type="ORF">CORT_0A00540</name>
</gene>
<feature type="region of interest" description="Disordered" evidence="1">
    <location>
        <begin position="422"/>
        <end position="469"/>
    </location>
</feature>
<organism evidence="2 3">
    <name type="scientific">Candida orthopsilosis (strain 90-125)</name>
    <name type="common">Yeast</name>
    <dbReference type="NCBI Taxonomy" id="1136231"/>
    <lineage>
        <taxon>Eukaryota</taxon>
        <taxon>Fungi</taxon>
        <taxon>Dikarya</taxon>
        <taxon>Ascomycota</taxon>
        <taxon>Saccharomycotina</taxon>
        <taxon>Pichiomycetes</taxon>
        <taxon>Debaryomycetaceae</taxon>
        <taxon>Candida/Lodderomyces clade</taxon>
        <taxon>Candida</taxon>
    </lineage>
</organism>
<feature type="compositionally biased region" description="Basic and acidic residues" evidence="1">
    <location>
        <begin position="459"/>
        <end position="469"/>
    </location>
</feature>
<sequence>MPSSRVVIDSSTEPTPTPEPQQSHVQPPPSLDSLIIGTQDQITTLSKHVPLLLPNHSPDQPYAETLQNLRSSYNYTYVINWLYNFRGYLKLHSEFFDVDIFELELLNYFPQSTYDDGFSNVSPAGSSSVLFINKLKSALIHCLLGNKHPELSFEQVIRQNFGISTPLGGVVEEVIKIKEDGDDTDQDGKQQQQEEDDHDYDEVAEVNVDKQDLPQFDYLLIEDKIEVLYIIIAYIATTYKFKDWIDRQFPNQPEFSRIDPIFITETNTSPSSNDGDQSQWLLLFDNNRLYKRTIYFPQLEIPKKRKLSPEVPNEYYPSSRFEISKSEIKLELIAKNIFEFNNYLIKLKRNKFTTSPRHLINKLTRPKFIESIFQNEIKKRKFIANKKKEVQLAGLLAVRKRSSRLEAKQQQQKLLQQQQQQQQQLANQATGSRTIGGRHLRDVSNGNGESNLKMGSQSRFERRQQRQNR</sequence>
<dbReference type="AlphaFoldDB" id="H8WVH4"/>
<feature type="compositionally biased region" description="Polar residues" evidence="1">
    <location>
        <begin position="444"/>
        <end position="456"/>
    </location>
</feature>
<dbReference type="KEGG" id="cot:CORT_0A00540"/>
<dbReference type="HOGENOM" id="CLU_026920_0_0_1"/>
<accession>H8WVH4</accession>
<dbReference type="GeneID" id="14537293"/>
<dbReference type="Proteomes" id="UP000005018">
    <property type="component" value="Chromosome 1"/>
</dbReference>
<dbReference type="EMBL" id="HE681719">
    <property type="protein sequence ID" value="CCG20446.1"/>
    <property type="molecule type" value="Genomic_DNA"/>
</dbReference>
<reference evidence="2 3" key="1">
    <citation type="journal article" date="2012" name="PLoS ONE">
        <title>Sequence and analysis of the genome of the pathogenic yeast Candida orthopsilosis.</title>
        <authorList>
            <person name="Riccombeni A."/>
            <person name="Vidanes G."/>
            <person name="Proux-Wera E."/>
            <person name="Wolfe K.H."/>
            <person name="Butler G."/>
        </authorList>
    </citation>
    <scope>NUCLEOTIDE SEQUENCE [LARGE SCALE GENOMIC DNA]</scope>
    <source>
        <strain evidence="2 3">Co 90-125</strain>
    </source>
</reference>
<dbReference type="RefSeq" id="XP_003865888.1">
    <property type="nucleotide sequence ID" value="XM_003865840.1"/>
</dbReference>
<dbReference type="OrthoDB" id="303107at2759"/>
<proteinExistence type="predicted"/>
<feature type="region of interest" description="Disordered" evidence="1">
    <location>
        <begin position="1"/>
        <end position="29"/>
    </location>
</feature>
<dbReference type="eggNOG" id="ENOG502S4MM">
    <property type="taxonomic scope" value="Eukaryota"/>
</dbReference>
<protein>
    <submittedName>
        <fullName evidence="2">Uncharacterized protein</fullName>
    </submittedName>
</protein>
<feature type="region of interest" description="Disordered" evidence="1">
    <location>
        <begin position="178"/>
        <end position="200"/>
    </location>
</feature>
<evidence type="ECO:0000256" key="1">
    <source>
        <dbReference type="SAM" id="MobiDB-lite"/>
    </source>
</evidence>
<evidence type="ECO:0000313" key="2">
    <source>
        <dbReference type="EMBL" id="CCG20446.1"/>
    </source>
</evidence>
<name>H8WVH4_CANO9</name>